<evidence type="ECO:0000313" key="7">
    <source>
        <dbReference type="Proteomes" id="UP000308196"/>
    </source>
</evidence>
<dbReference type="RefSeq" id="WP_051607280.1">
    <property type="nucleotide sequence ID" value="NZ_LR590484.1"/>
</dbReference>
<dbReference type="EMBL" id="LR590484">
    <property type="protein sequence ID" value="VTR37364.1"/>
    <property type="molecule type" value="Genomic_DNA"/>
</dbReference>
<keyword evidence="2" id="KW-0472">Membrane</keyword>
<dbReference type="KEGG" id="stha:NCTC11429_01859"/>
<dbReference type="GeneID" id="78462605"/>
<feature type="compositionally biased region" description="Polar residues" evidence="4">
    <location>
        <begin position="269"/>
        <end position="278"/>
    </location>
</feature>
<dbReference type="Gene3D" id="2.60.40.1120">
    <property type="entry name" value="Carboxypeptidase-like, regulatory domain"/>
    <property type="match status" value="1"/>
</dbReference>
<gene>
    <name evidence="6" type="ORF">NCTC11429_01859</name>
</gene>
<dbReference type="Proteomes" id="UP000308196">
    <property type="component" value="Chromosome"/>
</dbReference>
<evidence type="ECO:0000256" key="3">
    <source>
        <dbReference type="ARBA" id="ARBA00023237"/>
    </source>
</evidence>
<evidence type="ECO:0000256" key="1">
    <source>
        <dbReference type="ARBA" id="ARBA00004442"/>
    </source>
</evidence>
<feature type="domain" description="Outer membrane protein beta-barrel" evidence="5">
    <location>
        <begin position="429"/>
        <end position="898"/>
    </location>
</feature>
<sequence>MKINPWAFLVLSFSFVLWGAQAFGQQYISGKLVDNSNSKPISGASVTIIALKDSSRTQIPTDILGKFVSRPLPSGEYLVSVQPMGYAADIRKVRLLDKTVDLTFKLNNSEIILDEISISPSSVQVRGDTLEFDAKKYVTQDFADADELIKQIPGVEIDEDGNVKAQGEAVNKIIIDGREFFSTDPKVALKNLPADVIAKVQLIDDKTEQAKFSGFDDGKRMKVINIVTKPEKRKSYFGKISGGAGPDHKYAVNTQVTKMNPKRQYSIDINSNNVNQPNGFAPRGNTRGRTGQGITTRFNAGFNYLDRFLRDRMDFNANYTYNYSDNNTVSENKTEYTAGNRANQISNQQQAGNTYSNNHALSIRANWKIDSIQKLDIQPSFSYQSNNRNGSSHSSTLLNLTEMLNRSDRNSASFGENFSWGGDLTYMRRLNKPGRTVSFNINGSLSTNKAEAANYALNTYYRNGDSSRIDTVDNRSYSHADNNGFRSKVAYTEMLDKYSRLQVNYTFRNTSRYSDRKTYEFLAETGQLGELKNRLSNEFRNDFIYHSAGTSYLFNKKDSIRFQVGLDYQTAARVNDKLFPNALKTKSHFNSLLPNLNFQYNFNKETRIEFRYHTKTNTPGIEQLQDFIDNQNPLRISSGNPDLKQEYDHNLVLQFRSVNKASGRSFTSDFTADFIQNKIANTIFTTDTAYTITDDVVLGPGGQYTRPENVDGVYNLRWHNSLGYRIEPLKLNLNLNNNMYFNQNYTLLNFAEVDAKTYGINQRIGINSAFSKDVIIGLDYNGNLSFSKNSATAQSNYAVYKHTISNSVALTLLETWTLNSTFNYLYNGSMLNSPSTTSLLWNVSLGKKLFRRRNAEVNLTVFDIFNDNKNINQQVNDLWVRASQSNAITRYAILSFTYHIRGMGGAKSGGKSGRRLSPR</sequence>
<protein>
    <recommendedName>
        <fullName evidence="5">Outer membrane protein beta-barrel domain-containing protein</fullName>
    </recommendedName>
</protein>
<dbReference type="InterPro" id="IPR036942">
    <property type="entry name" value="Beta-barrel_TonB_sf"/>
</dbReference>
<evidence type="ECO:0000313" key="6">
    <source>
        <dbReference type="EMBL" id="VTR37364.1"/>
    </source>
</evidence>
<dbReference type="InterPro" id="IPR008969">
    <property type="entry name" value="CarboxyPept-like_regulatory"/>
</dbReference>
<evidence type="ECO:0000259" key="5">
    <source>
        <dbReference type="Pfam" id="PF14905"/>
    </source>
</evidence>
<evidence type="ECO:0000256" key="4">
    <source>
        <dbReference type="SAM" id="MobiDB-lite"/>
    </source>
</evidence>
<dbReference type="SUPFAM" id="SSF49464">
    <property type="entry name" value="Carboxypeptidase regulatory domain-like"/>
    <property type="match status" value="1"/>
</dbReference>
<name>A0A4U9V3L4_9SPHI</name>
<feature type="region of interest" description="Disordered" evidence="4">
    <location>
        <begin position="269"/>
        <end position="293"/>
    </location>
</feature>
<dbReference type="SUPFAM" id="SSF56935">
    <property type="entry name" value="Porins"/>
    <property type="match status" value="1"/>
</dbReference>
<dbReference type="GO" id="GO:0009279">
    <property type="term" value="C:cell outer membrane"/>
    <property type="evidence" value="ECO:0007669"/>
    <property type="project" value="UniProtKB-SubCell"/>
</dbReference>
<dbReference type="AlphaFoldDB" id="A0A4U9V3L4"/>
<evidence type="ECO:0000256" key="2">
    <source>
        <dbReference type="ARBA" id="ARBA00023136"/>
    </source>
</evidence>
<organism evidence="6 7">
    <name type="scientific">Sphingobacterium thalpophilum</name>
    <dbReference type="NCBI Taxonomy" id="259"/>
    <lineage>
        <taxon>Bacteria</taxon>
        <taxon>Pseudomonadati</taxon>
        <taxon>Bacteroidota</taxon>
        <taxon>Sphingobacteriia</taxon>
        <taxon>Sphingobacteriales</taxon>
        <taxon>Sphingobacteriaceae</taxon>
        <taxon>Sphingobacterium</taxon>
    </lineage>
</organism>
<dbReference type="Gene3D" id="2.40.170.20">
    <property type="entry name" value="TonB-dependent receptor, beta-barrel domain"/>
    <property type="match status" value="1"/>
</dbReference>
<feature type="compositionally biased region" description="Low complexity" evidence="4">
    <location>
        <begin position="283"/>
        <end position="293"/>
    </location>
</feature>
<dbReference type="InterPro" id="IPR041700">
    <property type="entry name" value="OMP_b-brl_3"/>
</dbReference>
<comment type="subcellular location">
    <subcellularLocation>
        <location evidence="1">Cell outer membrane</location>
    </subcellularLocation>
</comment>
<dbReference type="Pfam" id="PF14905">
    <property type="entry name" value="OMP_b-brl_3"/>
    <property type="match status" value="1"/>
</dbReference>
<accession>A0A4U9V3L4</accession>
<reference evidence="6 7" key="1">
    <citation type="submission" date="2019-05" db="EMBL/GenBank/DDBJ databases">
        <authorList>
            <consortium name="Pathogen Informatics"/>
        </authorList>
    </citation>
    <scope>NUCLEOTIDE SEQUENCE [LARGE SCALE GENOMIC DNA]</scope>
    <source>
        <strain evidence="6 7">NCTC11429</strain>
    </source>
</reference>
<dbReference type="STRING" id="1123265.GCA_000686625_00728"/>
<keyword evidence="3" id="KW-0998">Cell outer membrane</keyword>
<dbReference type="Pfam" id="PF13620">
    <property type="entry name" value="CarboxypepD_reg"/>
    <property type="match status" value="1"/>
</dbReference>
<proteinExistence type="predicted"/>